<evidence type="ECO:0000313" key="3">
    <source>
        <dbReference type="Proteomes" id="UP000597444"/>
    </source>
</evidence>
<name>A0A8J3N6A0_9CHLR</name>
<dbReference type="EMBL" id="BNJK01000002">
    <property type="protein sequence ID" value="GHP00148.1"/>
    <property type="molecule type" value="Genomic_DNA"/>
</dbReference>
<organism evidence="2 3">
    <name type="scientific">Reticulibacter mediterranei</name>
    <dbReference type="NCBI Taxonomy" id="2778369"/>
    <lineage>
        <taxon>Bacteria</taxon>
        <taxon>Bacillati</taxon>
        <taxon>Chloroflexota</taxon>
        <taxon>Ktedonobacteria</taxon>
        <taxon>Ktedonobacterales</taxon>
        <taxon>Reticulibacteraceae</taxon>
        <taxon>Reticulibacter</taxon>
    </lineage>
</organism>
<reference evidence="2" key="1">
    <citation type="submission" date="2020-10" db="EMBL/GenBank/DDBJ databases">
        <title>Taxonomic study of unclassified bacteria belonging to the class Ktedonobacteria.</title>
        <authorList>
            <person name="Yabe S."/>
            <person name="Wang C.M."/>
            <person name="Zheng Y."/>
            <person name="Sakai Y."/>
            <person name="Cavaletti L."/>
            <person name="Monciardini P."/>
            <person name="Donadio S."/>
        </authorList>
    </citation>
    <scope>NUCLEOTIDE SEQUENCE</scope>
    <source>
        <strain evidence="2">ID150040</strain>
    </source>
</reference>
<dbReference type="AlphaFoldDB" id="A0A8J3N6A0"/>
<sequence>MLLKEVTDQGKLQYDHPLGLCLVATGRGDTIPLKETFDLPDSTWLQFRRRFDKLQPFCRIASHTSNEVRAILATLEQVYQPIFPQLNMRQWTSSIYGWLTNPVLDPTHSGRVTMDNLMKLVVTVLEWSYLAGEMEVKAERFKSAAELLVLRHDTLKLIDGAGPEALSQDQNQRDVSGVNGKEPEQQAASENAAPNTVETVETAKEQEETSKTANCTFSGVVRIDPQRFTNSGINLVECPGCGRMRSLTPVKGILRFKAHTPRKQQTRLTAKRWSTTGKTDWEVVEG</sequence>
<evidence type="ECO:0000313" key="2">
    <source>
        <dbReference type="EMBL" id="GHP00148.1"/>
    </source>
</evidence>
<feature type="region of interest" description="Disordered" evidence="1">
    <location>
        <begin position="162"/>
        <end position="196"/>
    </location>
</feature>
<comment type="caution">
    <text evidence="2">The sequence shown here is derived from an EMBL/GenBank/DDBJ whole genome shotgun (WGS) entry which is preliminary data.</text>
</comment>
<accession>A0A8J3N6A0</accession>
<feature type="compositionally biased region" description="Polar residues" evidence="1">
    <location>
        <begin position="186"/>
        <end position="196"/>
    </location>
</feature>
<keyword evidence="3" id="KW-1185">Reference proteome</keyword>
<gene>
    <name evidence="2" type="ORF">KSF_101950</name>
</gene>
<dbReference type="Proteomes" id="UP000597444">
    <property type="component" value="Unassembled WGS sequence"/>
</dbReference>
<proteinExistence type="predicted"/>
<evidence type="ECO:0000256" key="1">
    <source>
        <dbReference type="SAM" id="MobiDB-lite"/>
    </source>
</evidence>
<protein>
    <submittedName>
        <fullName evidence="2">Uncharacterized protein</fullName>
    </submittedName>
</protein>